<accession>A0A7W9WSK6</accession>
<dbReference type="AlphaFoldDB" id="A0A7W9WSK6"/>
<dbReference type="EMBL" id="JACHBW010000006">
    <property type="protein sequence ID" value="MBB6102614.1"/>
    <property type="molecule type" value="Genomic_DNA"/>
</dbReference>
<reference evidence="1 2" key="1">
    <citation type="submission" date="2020-08" db="EMBL/GenBank/DDBJ databases">
        <title>Above-ground endophytic microbial communities from plants in different locations in the United States.</title>
        <authorList>
            <person name="Frank C."/>
        </authorList>
    </citation>
    <scope>NUCLEOTIDE SEQUENCE [LARGE SCALE GENOMIC DNA]</scope>
    <source>
        <strain evidence="1 2">WP4_2_2</strain>
    </source>
</reference>
<evidence type="ECO:0000313" key="2">
    <source>
        <dbReference type="Proteomes" id="UP000571554"/>
    </source>
</evidence>
<dbReference type="RefSeq" id="WP_183724171.1">
    <property type="nucleotide sequence ID" value="NZ_JACHBW010000006.1"/>
</dbReference>
<dbReference type="Proteomes" id="UP000571554">
    <property type="component" value="Unassembled WGS sequence"/>
</dbReference>
<evidence type="ECO:0000313" key="1">
    <source>
        <dbReference type="EMBL" id="MBB6102614.1"/>
    </source>
</evidence>
<proteinExistence type="predicted"/>
<protein>
    <submittedName>
        <fullName evidence="1">Uncharacterized protein</fullName>
    </submittedName>
</protein>
<comment type="caution">
    <text evidence="1">The sequence shown here is derived from an EMBL/GenBank/DDBJ whole genome shotgun (WGS) entry which is preliminary data.</text>
</comment>
<gene>
    <name evidence="1" type="ORF">F4827_002466</name>
</gene>
<sequence length="106" mass="11623">MRQDTLTSSPSISEDWSHALAGVKLTHTVHLVSSLSASVESTAAALFEGENAAVDRWAVSRCRGVVEQTIVLAGITERRAVKLRERLAALDGVLRTRVEHQFVRSR</sequence>
<organism evidence="1 2">
    <name type="scientific">Paraburkholderia bannensis</name>
    <dbReference type="NCBI Taxonomy" id="765414"/>
    <lineage>
        <taxon>Bacteria</taxon>
        <taxon>Pseudomonadati</taxon>
        <taxon>Pseudomonadota</taxon>
        <taxon>Betaproteobacteria</taxon>
        <taxon>Burkholderiales</taxon>
        <taxon>Burkholderiaceae</taxon>
        <taxon>Paraburkholderia</taxon>
    </lineage>
</organism>
<keyword evidence="2" id="KW-1185">Reference proteome</keyword>
<name>A0A7W9WSK6_9BURK</name>